<feature type="domain" description="Ricin B lectin" evidence="1">
    <location>
        <begin position="11"/>
        <end position="93"/>
    </location>
</feature>
<organism evidence="2 3">
    <name type="scientific">Shewanella baltica (strain OS195)</name>
    <dbReference type="NCBI Taxonomy" id="399599"/>
    <lineage>
        <taxon>Bacteria</taxon>
        <taxon>Pseudomonadati</taxon>
        <taxon>Pseudomonadota</taxon>
        <taxon>Gammaproteobacteria</taxon>
        <taxon>Alteromonadales</taxon>
        <taxon>Shewanellaceae</taxon>
        <taxon>Shewanella</taxon>
    </lineage>
</organism>
<dbReference type="EMBL" id="CP000891">
    <property type="protein sequence ID" value="ABX49476.1"/>
    <property type="molecule type" value="Genomic_DNA"/>
</dbReference>
<accession>A9L258</accession>
<dbReference type="AlphaFoldDB" id="A9L258"/>
<evidence type="ECO:0000313" key="2">
    <source>
        <dbReference type="EMBL" id="ABX49476.1"/>
    </source>
</evidence>
<dbReference type="Gene3D" id="2.80.10.50">
    <property type="match status" value="1"/>
</dbReference>
<evidence type="ECO:0000259" key="1">
    <source>
        <dbReference type="Pfam" id="PF14200"/>
    </source>
</evidence>
<evidence type="ECO:0000313" key="3">
    <source>
        <dbReference type="Proteomes" id="UP000000770"/>
    </source>
</evidence>
<name>A9L258_SHEB9</name>
<gene>
    <name evidence="2" type="ordered locus">Sbal195_2308</name>
</gene>
<dbReference type="HOGENOM" id="CLU_2144117_0_0_6"/>
<dbReference type="InterPro" id="IPR000772">
    <property type="entry name" value="Ricin_B_lectin"/>
</dbReference>
<dbReference type="InterPro" id="IPR035992">
    <property type="entry name" value="Ricin_B-like_lectins"/>
</dbReference>
<dbReference type="GeneID" id="11772437"/>
<reference evidence="2 3" key="1">
    <citation type="submission" date="2007-11" db="EMBL/GenBank/DDBJ databases">
        <title>Complete sequence of chromosome of Shewanella baltica OS195.</title>
        <authorList>
            <consortium name="US DOE Joint Genome Institute"/>
            <person name="Copeland A."/>
            <person name="Lucas S."/>
            <person name="Lapidus A."/>
            <person name="Barry K."/>
            <person name="Glavina del Rio T."/>
            <person name="Dalin E."/>
            <person name="Tice H."/>
            <person name="Pitluck S."/>
            <person name="Chain P."/>
            <person name="Malfatti S."/>
            <person name="Shin M."/>
            <person name="Vergez L."/>
            <person name="Schmutz J."/>
            <person name="Larimer F."/>
            <person name="Land M."/>
            <person name="Hauser L."/>
            <person name="Kyrpides N."/>
            <person name="Kim E."/>
            <person name="Brettar I."/>
            <person name="Rodrigues J."/>
            <person name="Konstantinidis K."/>
            <person name="Klappenbach J."/>
            <person name="Hofle M."/>
            <person name="Tiedje J."/>
            <person name="Richardson P."/>
        </authorList>
    </citation>
    <scope>NUCLEOTIDE SEQUENCE [LARGE SCALE GENOMIC DNA]</scope>
    <source>
        <strain evidence="2 3">OS195</strain>
    </source>
</reference>
<dbReference type="Pfam" id="PF14200">
    <property type="entry name" value="RicinB_lectin_2"/>
    <property type="match status" value="1"/>
</dbReference>
<dbReference type="KEGG" id="sbn:Sbal195_2308"/>
<protein>
    <submittedName>
        <fullName evidence="2">Alpha-N-arabinofuranosidase</fullName>
    </submittedName>
</protein>
<dbReference type="RefSeq" id="WP_006087504.1">
    <property type="nucleotide sequence ID" value="NC_009997.1"/>
</dbReference>
<dbReference type="SUPFAM" id="SSF50370">
    <property type="entry name" value="Ricin B-like lectins"/>
    <property type="match status" value="1"/>
</dbReference>
<dbReference type="CAZy" id="CBM13">
    <property type="family name" value="Carbohydrate-Binding Module Family 13"/>
</dbReference>
<dbReference type="Proteomes" id="UP000000770">
    <property type="component" value="Chromosome"/>
</dbReference>
<proteinExistence type="predicted"/>
<sequence>MVQHEYTANACQQWQATSTSDGYYRLKSKPLTVNKQSQCLVSVDGNLHLGGYEQADSEWRTEFMPNGSLRVVSRKGGSSMKVAGESYANGDNIVEDVWKNTISQQFYFREVK</sequence>